<keyword evidence="1" id="KW-0472">Membrane</keyword>
<protein>
    <submittedName>
        <fullName evidence="2">Uncharacterized protein</fullName>
    </submittedName>
</protein>
<evidence type="ECO:0000313" key="3">
    <source>
        <dbReference type="Proteomes" id="UP000612456"/>
    </source>
</evidence>
<comment type="caution">
    <text evidence="2">The sequence shown here is derived from an EMBL/GenBank/DDBJ whole genome shotgun (WGS) entry which is preliminary data.</text>
</comment>
<dbReference type="AlphaFoldDB" id="A0A916Z9Q4"/>
<proteinExistence type="predicted"/>
<dbReference type="RefSeq" id="WP_188995461.1">
    <property type="nucleotide sequence ID" value="NZ_BMHP01000003.1"/>
</dbReference>
<keyword evidence="1" id="KW-0812">Transmembrane</keyword>
<evidence type="ECO:0000313" key="2">
    <source>
        <dbReference type="EMBL" id="GGD83367.1"/>
    </source>
</evidence>
<name>A0A916Z9Q4_9BACL</name>
<feature type="transmembrane region" description="Helical" evidence="1">
    <location>
        <begin position="129"/>
        <end position="149"/>
    </location>
</feature>
<feature type="transmembrane region" description="Helical" evidence="1">
    <location>
        <begin position="86"/>
        <end position="104"/>
    </location>
</feature>
<organism evidence="2 3">
    <name type="scientific">Paenibacillus nasutitermitis</name>
    <dbReference type="NCBI Taxonomy" id="1652958"/>
    <lineage>
        <taxon>Bacteria</taxon>
        <taxon>Bacillati</taxon>
        <taxon>Bacillota</taxon>
        <taxon>Bacilli</taxon>
        <taxon>Bacillales</taxon>
        <taxon>Paenibacillaceae</taxon>
        <taxon>Paenibacillus</taxon>
    </lineage>
</organism>
<evidence type="ECO:0000256" key="1">
    <source>
        <dbReference type="SAM" id="Phobius"/>
    </source>
</evidence>
<keyword evidence="3" id="KW-1185">Reference proteome</keyword>
<feature type="transmembrane region" description="Helical" evidence="1">
    <location>
        <begin position="156"/>
        <end position="174"/>
    </location>
</feature>
<dbReference type="Proteomes" id="UP000612456">
    <property type="component" value="Unassembled WGS sequence"/>
</dbReference>
<accession>A0A916Z9Q4</accession>
<keyword evidence="1" id="KW-1133">Transmembrane helix</keyword>
<feature type="transmembrane region" description="Helical" evidence="1">
    <location>
        <begin position="57"/>
        <end position="74"/>
    </location>
</feature>
<sequence>MRNETFEARLHMMERWIIASAFILSALFVVVLAAVKWPSYWIYLAAEQTPMTWLQSVIWFGCVLMALLCCMLTYARDGFKRRPLNWLLLSAAFAFLMADERFAFHERVRDHYLKSTGIKFLPWMEAGDFILLVYAIVALALAVYVIRLYRVRRLALVWLIISGALFALAVGMDTFDVSRMSKAAERLEQTLEEIVELFAVLSLLSSLMLMVVHHVMHEAPGPGPDPQPEADPAS</sequence>
<dbReference type="EMBL" id="BMHP01000003">
    <property type="protein sequence ID" value="GGD83367.1"/>
    <property type="molecule type" value="Genomic_DNA"/>
</dbReference>
<reference evidence="2" key="2">
    <citation type="submission" date="2020-09" db="EMBL/GenBank/DDBJ databases">
        <authorList>
            <person name="Sun Q."/>
            <person name="Zhou Y."/>
        </authorList>
    </citation>
    <scope>NUCLEOTIDE SEQUENCE</scope>
    <source>
        <strain evidence="2">CGMCC 1.15178</strain>
    </source>
</reference>
<reference evidence="2" key="1">
    <citation type="journal article" date="2014" name="Int. J. Syst. Evol. Microbiol.">
        <title>Complete genome sequence of Corynebacterium casei LMG S-19264T (=DSM 44701T), isolated from a smear-ripened cheese.</title>
        <authorList>
            <consortium name="US DOE Joint Genome Institute (JGI-PGF)"/>
            <person name="Walter F."/>
            <person name="Albersmeier A."/>
            <person name="Kalinowski J."/>
            <person name="Ruckert C."/>
        </authorList>
    </citation>
    <scope>NUCLEOTIDE SEQUENCE</scope>
    <source>
        <strain evidence="2">CGMCC 1.15178</strain>
    </source>
</reference>
<gene>
    <name evidence="2" type="ORF">GCM10010911_46910</name>
</gene>